<keyword evidence="1" id="KW-0812">Transmembrane</keyword>
<organism evidence="2 3">
    <name type="scientific">Saprolegnia diclina (strain VS20)</name>
    <dbReference type="NCBI Taxonomy" id="1156394"/>
    <lineage>
        <taxon>Eukaryota</taxon>
        <taxon>Sar</taxon>
        <taxon>Stramenopiles</taxon>
        <taxon>Oomycota</taxon>
        <taxon>Saprolegniomycetes</taxon>
        <taxon>Saprolegniales</taxon>
        <taxon>Saprolegniaceae</taxon>
        <taxon>Saprolegnia</taxon>
    </lineage>
</organism>
<keyword evidence="3" id="KW-1185">Reference proteome</keyword>
<evidence type="ECO:0000313" key="3">
    <source>
        <dbReference type="Proteomes" id="UP000030762"/>
    </source>
</evidence>
<dbReference type="EMBL" id="JH767172">
    <property type="protein sequence ID" value="EQC30964.1"/>
    <property type="molecule type" value="Genomic_DNA"/>
</dbReference>
<accession>T0PZI5</accession>
<keyword evidence="1" id="KW-1133">Transmembrane helix</keyword>
<proteinExistence type="predicted"/>
<gene>
    <name evidence="2" type="ORF">SDRG_11437</name>
</gene>
<feature type="transmembrane region" description="Helical" evidence="1">
    <location>
        <begin position="263"/>
        <end position="282"/>
    </location>
</feature>
<protein>
    <submittedName>
        <fullName evidence="2">Uncharacterized protein</fullName>
    </submittedName>
</protein>
<evidence type="ECO:0000256" key="1">
    <source>
        <dbReference type="SAM" id="Phobius"/>
    </source>
</evidence>
<keyword evidence="1" id="KW-0472">Membrane</keyword>
<sequence>MPMRSRNEAARGILATYRDAFSPEINAFVQRYEALVASSHAARQQALAPAQAWCTMLLHLLTDYVLLQADSGRADMRVSVLQVLQEGWDVLEDAISRLKHDTWTLEHAKTTLLSELSACLCADMADASALQTTHFKDILEDASQLRVLRSADDPTRRLVPKQALAGPWGLVVTIGPFSATSVRALATQIRSQVTSALQMHAKSVLHAALLDVNAMSNVLDGVSRPQRSPLASLYNMMFVSLPATKHCFWMDFFGISIARGVAYYKWLGVATLVCVVVHTALYV</sequence>
<dbReference type="Gene3D" id="1.20.1170.10">
    <property type="match status" value="1"/>
</dbReference>
<dbReference type="Proteomes" id="UP000030762">
    <property type="component" value="Unassembled WGS sequence"/>
</dbReference>
<evidence type="ECO:0000313" key="2">
    <source>
        <dbReference type="EMBL" id="EQC30964.1"/>
    </source>
</evidence>
<dbReference type="AlphaFoldDB" id="T0PZI5"/>
<name>T0PZI5_SAPDV</name>
<dbReference type="RefSeq" id="XP_008615702.1">
    <property type="nucleotide sequence ID" value="XM_008617480.1"/>
</dbReference>
<dbReference type="InParanoid" id="T0PZI5"/>
<dbReference type="VEuPathDB" id="FungiDB:SDRG_11437"/>
<dbReference type="GeneID" id="19952164"/>
<dbReference type="STRING" id="1156394.T0PZI5"/>
<reference evidence="2 3" key="1">
    <citation type="submission" date="2012-04" db="EMBL/GenBank/DDBJ databases">
        <title>The Genome Sequence of Saprolegnia declina VS20.</title>
        <authorList>
            <consortium name="The Broad Institute Genome Sequencing Platform"/>
            <person name="Russ C."/>
            <person name="Nusbaum C."/>
            <person name="Tyler B."/>
            <person name="van West P."/>
            <person name="Dieguez-Uribeondo J."/>
            <person name="de Bruijn I."/>
            <person name="Tripathy S."/>
            <person name="Jiang R."/>
            <person name="Young S.K."/>
            <person name="Zeng Q."/>
            <person name="Gargeya S."/>
            <person name="Fitzgerald M."/>
            <person name="Haas B."/>
            <person name="Abouelleil A."/>
            <person name="Alvarado L."/>
            <person name="Arachchi H.M."/>
            <person name="Berlin A."/>
            <person name="Chapman S.B."/>
            <person name="Goldberg J."/>
            <person name="Griggs A."/>
            <person name="Gujja S."/>
            <person name="Hansen M."/>
            <person name="Howarth C."/>
            <person name="Imamovic A."/>
            <person name="Larimer J."/>
            <person name="McCowen C."/>
            <person name="Montmayeur A."/>
            <person name="Murphy C."/>
            <person name="Neiman D."/>
            <person name="Pearson M."/>
            <person name="Priest M."/>
            <person name="Roberts A."/>
            <person name="Saif S."/>
            <person name="Shea T."/>
            <person name="Sisk P."/>
            <person name="Sykes S."/>
            <person name="Wortman J."/>
            <person name="Nusbaum C."/>
            <person name="Birren B."/>
        </authorList>
    </citation>
    <scope>NUCLEOTIDE SEQUENCE [LARGE SCALE GENOMIC DNA]</scope>
    <source>
        <strain evidence="2 3">VS20</strain>
    </source>
</reference>